<reference evidence="1 2" key="1">
    <citation type="submission" date="2017-06" db="EMBL/GenBank/DDBJ databases">
        <title>Comparative genomic analysis of Ambrosia Fusariam Clade fungi.</title>
        <authorList>
            <person name="Stajich J.E."/>
            <person name="Carrillo J."/>
            <person name="Kijimoto T."/>
            <person name="Eskalen A."/>
            <person name="O'Donnell K."/>
            <person name="Kasson M."/>
        </authorList>
    </citation>
    <scope>NUCLEOTIDE SEQUENCE [LARGE SCALE GENOMIC DNA]</scope>
    <source>
        <strain evidence="1 2">NRRL62606</strain>
    </source>
</reference>
<comment type="caution">
    <text evidence="1">The sequence shown here is derived from an EMBL/GenBank/DDBJ whole genome shotgun (WGS) entry which is preliminary data.</text>
</comment>
<accession>A0A428RXY9</accession>
<evidence type="ECO:0000313" key="2">
    <source>
        <dbReference type="Proteomes" id="UP000287972"/>
    </source>
</evidence>
<dbReference type="Proteomes" id="UP000287972">
    <property type="component" value="Unassembled WGS sequence"/>
</dbReference>
<evidence type="ECO:0008006" key="3">
    <source>
        <dbReference type="Google" id="ProtNLM"/>
    </source>
</evidence>
<dbReference type="EMBL" id="NKCL01000101">
    <property type="protein sequence ID" value="RSL82414.1"/>
    <property type="molecule type" value="Genomic_DNA"/>
</dbReference>
<proteinExistence type="predicted"/>
<name>A0A428RXY9_9HYPO</name>
<protein>
    <recommendedName>
        <fullName evidence="3">F-box domain-containing protein</fullName>
    </recommendedName>
</protein>
<sequence length="340" mass="38525">MTHQPRLPVELILQIVEASLSIANPHAIVDVSLPEVQLLVAWSQVCRATYATAARLLRQHCVYLDSHQRIQKFWNCLSFAKTSAPSTNLPQITSLEDTSSLYLGVCTPNPQESASLGSLIRQVLFELGGSVRRLILELPAPRFAQENELDPHLGQGLFDGLAALSNVEEFVTVGGLRTVDFWTNDLGIWERWPKLRSLAGFQVDLAEEDLWHRVARAKHLEHMVIARPRLYRIQRWNFKEAIGQHWRFETGGDPKLARPISIVLADHEFTPSLIDETDAITHDPQGLVSAVKFSVPMSGKQFVRTDHACREWMMAAMKEGNLWDYGKADTFASRKTWWQP</sequence>
<keyword evidence="2" id="KW-1185">Reference proteome</keyword>
<organism evidence="1 2">
    <name type="scientific">Fusarium floridanum</name>
    <dbReference type="NCBI Taxonomy" id="1325733"/>
    <lineage>
        <taxon>Eukaryota</taxon>
        <taxon>Fungi</taxon>
        <taxon>Dikarya</taxon>
        <taxon>Ascomycota</taxon>
        <taxon>Pezizomycotina</taxon>
        <taxon>Sordariomycetes</taxon>
        <taxon>Hypocreomycetidae</taxon>
        <taxon>Hypocreales</taxon>
        <taxon>Nectriaceae</taxon>
        <taxon>Fusarium</taxon>
        <taxon>Fusarium solani species complex</taxon>
    </lineage>
</organism>
<dbReference type="AlphaFoldDB" id="A0A428RXY9"/>
<evidence type="ECO:0000313" key="1">
    <source>
        <dbReference type="EMBL" id="RSL82414.1"/>
    </source>
</evidence>
<gene>
    <name evidence="1" type="ORF">CEP51_005161</name>
</gene>